<proteinExistence type="predicted"/>
<sequence>MDIKVRGLRKEIVACIDEKAKSKGKSRNEYLVEYLENNFYYADKLKEIEDRYKFMYEKMLKIIEINTLTLNKFCEENLLDINEEE</sequence>
<keyword evidence="2" id="KW-1185">Reference proteome</keyword>
<dbReference type="Proteomes" id="UP000640335">
    <property type="component" value="Unassembled WGS sequence"/>
</dbReference>
<accession>A0ABR8Q7B3</accession>
<dbReference type="RefSeq" id="WP_191751043.1">
    <property type="nucleotide sequence ID" value="NZ_JACSQZ010000071.1"/>
</dbReference>
<evidence type="ECO:0000313" key="1">
    <source>
        <dbReference type="EMBL" id="MBD7916300.1"/>
    </source>
</evidence>
<name>A0ABR8Q7B3_9CLOT</name>
<protein>
    <submittedName>
        <fullName evidence="1">Uncharacterized protein</fullName>
    </submittedName>
</protein>
<reference evidence="1 2" key="1">
    <citation type="submission" date="2020-08" db="EMBL/GenBank/DDBJ databases">
        <title>A Genomic Blueprint of the Chicken Gut Microbiome.</title>
        <authorList>
            <person name="Gilroy R."/>
            <person name="Ravi A."/>
            <person name="Getino M."/>
            <person name="Pursley I."/>
            <person name="Horton D.L."/>
            <person name="Alikhan N.-F."/>
            <person name="Baker D."/>
            <person name="Gharbi K."/>
            <person name="Hall N."/>
            <person name="Watson M."/>
            <person name="Adriaenssens E.M."/>
            <person name="Foster-Nyarko E."/>
            <person name="Jarju S."/>
            <person name="Secka A."/>
            <person name="Antonio M."/>
            <person name="Oren A."/>
            <person name="Chaudhuri R."/>
            <person name="La Ragione R.M."/>
            <person name="Hildebrand F."/>
            <person name="Pallen M.J."/>
        </authorList>
    </citation>
    <scope>NUCLEOTIDE SEQUENCE [LARGE SCALE GENOMIC DNA]</scope>
    <source>
        <strain evidence="1 2">Sa3CUN1</strain>
    </source>
</reference>
<gene>
    <name evidence="1" type="ORF">H9660_14225</name>
</gene>
<evidence type="ECO:0000313" key="2">
    <source>
        <dbReference type="Proteomes" id="UP000640335"/>
    </source>
</evidence>
<dbReference type="EMBL" id="JACSQZ010000071">
    <property type="protein sequence ID" value="MBD7916300.1"/>
    <property type="molecule type" value="Genomic_DNA"/>
</dbReference>
<organism evidence="1 2">
    <name type="scientific">Clostridium gallinarum</name>
    <dbReference type="NCBI Taxonomy" id="2762246"/>
    <lineage>
        <taxon>Bacteria</taxon>
        <taxon>Bacillati</taxon>
        <taxon>Bacillota</taxon>
        <taxon>Clostridia</taxon>
        <taxon>Eubacteriales</taxon>
        <taxon>Clostridiaceae</taxon>
        <taxon>Clostridium</taxon>
    </lineage>
</organism>
<comment type="caution">
    <text evidence="1">The sequence shown here is derived from an EMBL/GenBank/DDBJ whole genome shotgun (WGS) entry which is preliminary data.</text>
</comment>